<dbReference type="Gene3D" id="3.30.70.360">
    <property type="match status" value="1"/>
</dbReference>
<keyword evidence="2" id="KW-0378">Hydrolase</keyword>
<dbReference type="PIRSF" id="PIRSF001235">
    <property type="entry name" value="Amidase_carbamoylase"/>
    <property type="match status" value="1"/>
</dbReference>
<dbReference type="NCBIfam" id="NF009527">
    <property type="entry name" value="PRK12891.1"/>
    <property type="match status" value="1"/>
</dbReference>
<dbReference type="Pfam" id="PF01546">
    <property type="entry name" value="Peptidase_M20"/>
    <property type="match status" value="1"/>
</dbReference>
<evidence type="ECO:0000256" key="2">
    <source>
        <dbReference type="ARBA" id="ARBA00022801"/>
    </source>
</evidence>
<comment type="caution">
    <text evidence="3">The sequence shown here is derived from an EMBL/GenBank/DDBJ whole genome shotgun (WGS) entry which is preliminary data.</text>
</comment>
<dbReference type="SUPFAM" id="SSF53187">
    <property type="entry name" value="Zn-dependent exopeptidases"/>
    <property type="match status" value="1"/>
</dbReference>
<sequence length="438" mass="47194">MYKASLNIDQILTLFLIRAFVLDKELAHQIFNRLYAIGYDGKGMTRPSYSDKENQAHAVFIEVAEAHGLEVRKDWAANLFVTLPGQNRSLPAVMTGSHVDTVPCGGNFDGAAGAIAGLIVLCAWKTSGYRPQRDTTLIVTRAEESVWFPISYLGSRTAFGLIDSALLETPRSDDGLSLREHMSACGAQPDLCGSAPVLNAHNIDCFVEVHIEQGPVLIEDKVPLGVVTAICGSTRYRSAVVTGKYAHSGATPRRFRSDAVMAGASLMTGLYAEWQAAENEGHEMTLTFGVCQTDPLQANFAAVPGKLDFVVDIRSRDVSLLERMNACVIQNAHRVEDAFNVQVDLGVRTQSAPAVMDKGLQALASTAADALGIGYATIASGAGHDAATFAGQGVPSLMLFVRNENGSHNPDEAMEMDDFFAVVNVLEKVLRTRSERIS</sequence>
<gene>
    <name evidence="3" type="ORF">AA106555_1622</name>
</gene>
<proteinExistence type="inferred from homology"/>
<organism evidence="3 4">
    <name type="scientific">Neokomagataea thailandica NBRC 106555</name>
    <dbReference type="NCBI Taxonomy" id="1223520"/>
    <lineage>
        <taxon>Bacteria</taxon>
        <taxon>Pseudomonadati</taxon>
        <taxon>Pseudomonadota</taxon>
        <taxon>Alphaproteobacteria</taxon>
        <taxon>Acetobacterales</taxon>
        <taxon>Acetobacteraceae</taxon>
        <taxon>Neokomagataea</taxon>
    </lineage>
</organism>
<dbReference type="EMBL" id="BAQC01000050">
    <property type="protein sequence ID" value="GBR54282.1"/>
    <property type="molecule type" value="Genomic_DNA"/>
</dbReference>
<dbReference type="PANTHER" id="PTHR32494:SF5">
    <property type="entry name" value="ALLANTOATE AMIDOHYDROLASE"/>
    <property type="match status" value="1"/>
</dbReference>
<dbReference type="PANTHER" id="PTHR32494">
    <property type="entry name" value="ALLANTOATE DEIMINASE-RELATED"/>
    <property type="match status" value="1"/>
</dbReference>
<dbReference type="SUPFAM" id="SSF55031">
    <property type="entry name" value="Bacterial exopeptidase dimerisation domain"/>
    <property type="match status" value="1"/>
</dbReference>
<dbReference type="InterPro" id="IPR010158">
    <property type="entry name" value="Amidase_Cbmase"/>
</dbReference>
<dbReference type="Gene3D" id="3.40.630.10">
    <property type="entry name" value="Zn peptidases"/>
    <property type="match status" value="1"/>
</dbReference>
<reference evidence="3 4" key="1">
    <citation type="submission" date="2013-04" db="EMBL/GenBank/DDBJ databases">
        <title>The genome sequencing project of 58 acetic acid bacteria.</title>
        <authorList>
            <person name="Okamoto-Kainuma A."/>
            <person name="Ishikawa M."/>
            <person name="Umino S."/>
            <person name="Koizumi Y."/>
            <person name="Shiwa Y."/>
            <person name="Yoshikawa H."/>
            <person name="Matsutani M."/>
            <person name="Matsushita K."/>
        </authorList>
    </citation>
    <scope>NUCLEOTIDE SEQUENCE [LARGE SCALE GENOMIC DNA]</scope>
    <source>
        <strain evidence="3 4">NBRC 106555</strain>
    </source>
</reference>
<protein>
    <submittedName>
        <fullName evidence="3">Acetylornithine deacetylase</fullName>
    </submittedName>
</protein>
<dbReference type="NCBIfam" id="TIGR01879">
    <property type="entry name" value="hydantase"/>
    <property type="match status" value="1"/>
</dbReference>
<accession>A0ABQ0QRI8</accession>
<dbReference type="Proteomes" id="UP001062632">
    <property type="component" value="Unassembled WGS sequence"/>
</dbReference>
<dbReference type="InterPro" id="IPR002933">
    <property type="entry name" value="Peptidase_M20"/>
</dbReference>
<evidence type="ECO:0000313" key="3">
    <source>
        <dbReference type="EMBL" id="GBR54282.1"/>
    </source>
</evidence>
<dbReference type="InterPro" id="IPR036264">
    <property type="entry name" value="Bact_exopeptidase_dim_dom"/>
</dbReference>
<evidence type="ECO:0000256" key="1">
    <source>
        <dbReference type="ARBA" id="ARBA00006153"/>
    </source>
</evidence>
<keyword evidence="4" id="KW-1185">Reference proteome</keyword>
<comment type="similarity">
    <text evidence="1">Belongs to the peptidase M20 family.</text>
</comment>
<name>A0ABQ0QRI8_9PROT</name>
<evidence type="ECO:0000313" key="4">
    <source>
        <dbReference type="Proteomes" id="UP001062632"/>
    </source>
</evidence>